<keyword evidence="2" id="KW-1185">Reference proteome</keyword>
<comment type="caution">
    <text evidence="1">The sequence shown here is derived from an EMBL/GenBank/DDBJ whole genome shotgun (WGS) entry which is preliminary data.</text>
</comment>
<reference evidence="1" key="1">
    <citation type="submission" date="2018-05" db="EMBL/GenBank/DDBJ databases">
        <title>Draft genome of Mucuna pruriens seed.</title>
        <authorList>
            <person name="Nnadi N.E."/>
            <person name="Vos R."/>
            <person name="Hasami M.H."/>
            <person name="Devisetty U.K."/>
            <person name="Aguiy J.C."/>
        </authorList>
    </citation>
    <scope>NUCLEOTIDE SEQUENCE [LARGE SCALE GENOMIC DNA]</scope>
    <source>
        <strain evidence="1">JCA_2017</strain>
    </source>
</reference>
<evidence type="ECO:0000313" key="2">
    <source>
        <dbReference type="Proteomes" id="UP000257109"/>
    </source>
</evidence>
<dbReference type="Proteomes" id="UP000257109">
    <property type="component" value="Unassembled WGS sequence"/>
</dbReference>
<sequence length="117" mass="14060">MKIDQVLPCFDYHDYEKKRGGRMQICGLISNVICDQGSYQHPMQETYTISCNICIRRSKGMEKYHRDMEVALMRVDVLVSNETTMTHFLYELNKDIQDIMELYHIHLWTIWCIRLHE</sequence>
<dbReference type="EMBL" id="QJKJ01003575">
    <property type="protein sequence ID" value="RDX97781.1"/>
    <property type="molecule type" value="Genomic_DNA"/>
</dbReference>
<evidence type="ECO:0000313" key="1">
    <source>
        <dbReference type="EMBL" id="RDX97781.1"/>
    </source>
</evidence>
<dbReference type="AlphaFoldDB" id="A0A371H4R0"/>
<organism evidence="1 2">
    <name type="scientific">Mucuna pruriens</name>
    <name type="common">Velvet bean</name>
    <name type="synonym">Dolichos pruriens</name>
    <dbReference type="NCBI Taxonomy" id="157652"/>
    <lineage>
        <taxon>Eukaryota</taxon>
        <taxon>Viridiplantae</taxon>
        <taxon>Streptophyta</taxon>
        <taxon>Embryophyta</taxon>
        <taxon>Tracheophyta</taxon>
        <taxon>Spermatophyta</taxon>
        <taxon>Magnoliopsida</taxon>
        <taxon>eudicotyledons</taxon>
        <taxon>Gunneridae</taxon>
        <taxon>Pentapetalae</taxon>
        <taxon>rosids</taxon>
        <taxon>fabids</taxon>
        <taxon>Fabales</taxon>
        <taxon>Fabaceae</taxon>
        <taxon>Papilionoideae</taxon>
        <taxon>50 kb inversion clade</taxon>
        <taxon>NPAAA clade</taxon>
        <taxon>indigoferoid/millettioid clade</taxon>
        <taxon>Phaseoleae</taxon>
        <taxon>Mucuna</taxon>
    </lineage>
</organism>
<gene>
    <name evidence="1" type="ORF">CR513_19424</name>
</gene>
<protein>
    <submittedName>
        <fullName evidence="1">Uncharacterized protein</fullName>
    </submittedName>
</protein>
<proteinExistence type="predicted"/>
<feature type="non-terminal residue" evidence="1">
    <location>
        <position position="1"/>
    </location>
</feature>
<accession>A0A371H4R0</accession>
<name>A0A371H4R0_MUCPR</name>
<dbReference type="OrthoDB" id="1731207at2759"/>